<proteinExistence type="predicted"/>
<dbReference type="OrthoDB" id="2395010at2759"/>
<evidence type="ECO:0000313" key="2">
    <source>
        <dbReference type="Proteomes" id="UP000886520"/>
    </source>
</evidence>
<dbReference type="PANTHER" id="PTHR31366">
    <property type="entry name" value="UPF0739 PROTEIN C1ORF74"/>
    <property type="match status" value="1"/>
</dbReference>
<sequence length="295" mass="32531">MWRFLRRYDIYFLSADIAALCTGLRPAVMVDYALGIPKLQAQLCGLLELLAQEVMLISSLKVMCLDDVVYLIHIENLTLLMNETLNRSIKLDFIVLDDSVIRFALSSEKDEALNEFASFTTCFLSKASTASTSISGHPSSPTSGLIDLGSSELCCEAPLPTLNGWILGYPVIYFFKRENVSKAVRALSVSALLQFKILIQSSLVFQISEEQGLEGSSAMHSLTSFTMPSELNGHKVAEEWASSLQAKVQNSRFWRVEVLSNLALKLNLATWYLWTPTLTEEGGEGGGSDLLVAVD</sequence>
<organism evidence="1 2">
    <name type="scientific">Adiantum capillus-veneris</name>
    <name type="common">Maidenhair fern</name>
    <dbReference type="NCBI Taxonomy" id="13818"/>
    <lineage>
        <taxon>Eukaryota</taxon>
        <taxon>Viridiplantae</taxon>
        <taxon>Streptophyta</taxon>
        <taxon>Embryophyta</taxon>
        <taxon>Tracheophyta</taxon>
        <taxon>Polypodiopsida</taxon>
        <taxon>Polypodiidae</taxon>
        <taxon>Polypodiales</taxon>
        <taxon>Pteridineae</taxon>
        <taxon>Pteridaceae</taxon>
        <taxon>Vittarioideae</taxon>
        <taxon>Adiantum</taxon>
    </lineage>
</organism>
<protein>
    <submittedName>
        <fullName evidence="1">Uncharacterized protein</fullName>
    </submittedName>
</protein>
<reference evidence="1" key="1">
    <citation type="submission" date="2021-01" db="EMBL/GenBank/DDBJ databases">
        <title>Adiantum capillus-veneris genome.</title>
        <authorList>
            <person name="Fang Y."/>
            <person name="Liao Q."/>
        </authorList>
    </citation>
    <scope>NUCLEOTIDE SEQUENCE</scope>
    <source>
        <strain evidence="1">H3</strain>
        <tissue evidence="1">Leaf</tissue>
    </source>
</reference>
<accession>A0A9D4URM3</accession>
<dbReference type="InterPro" id="IPR027850">
    <property type="entry name" value="DUF4504"/>
</dbReference>
<dbReference type="Proteomes" id="UP000886520">
    <property type="component" value="Chromosome 12"/>
</dbReference>
<keyword evidence="2" id="KW-1185">Reference proteome</keyword>
<dbReference type="AlphaFoldDB" id="A0A9D4URM3"/>
<gene>
    <name evidence="1" type="ORF">GOP47_0012663</name>
</gene>
<dbReference type="PANTHER" id="PTHR31366:SF2">
    <property type="entry name" value="UPF0739 PROTEIN C1ORF74"/>
    <property type="match status" value="1"/>
</dbReference>
<name>A0A9D4URM3_ADICA</name>
<dbReference type="EMBL" id="JABFUD020000012">
    <property type="protein sequence ID" value="KAI5072557.1"/>
    <property type="molecule type" value="Genomic_DNA"/>
</dbReference>
<comment type="caution">
    <text evidence="1">The sequence shown here is derived from an EMBL/GenBank/DDBJ whole genome shotgun (WGS) entry which is preliminary data.</text>
</comment>
<dbReference type="Pfam" id="PF14953">
    <property type="entry name" value="DUF4504"/>
    <property type="match status" value="1"/>
</dbReference>
<evidence type="ECO:0000313" key="1">
    <source>
        <dbReference type="EMBL" id="KAI5072557.1"/>
    </source>
</evidence>